<organism evidence="2 3">
    <name type="scientific">Sporomusa ovata</name>
    <dbReference type="NCBI Taxonomy" id="2378"/>
    <lineage>
        <taxon>Bacteria</taxon>
        <taxon>Bacillati</taxon>
        <taxon>Bacillota</taxon>
        <taxon>Negativicutes</taxon>
        <taxon>Selenomonadales</taxon>
        <taxon>Sporomusaceae</taxon>
        <taxon>Sporomusa</taxon>
    </lineage>
</organism>
<reference evidence="3" key="1">
    <citation type="submission" date="2015-03" db="EMBL/GenBank/DDBJ databases">
        <authorList>
            <person name="Nijsse Bart"/>
        </authorList>
    </citation>
    <scope>NUCLEOTIDE SEQUENCE [LARGE SCALE GENOMIC DNA]</scope>
</reference>
<dbReference type="AlphaFoldDB" id="A0A0U1KWJ0"/>
<evidence type="ECO:0000313" key="2">
    <source>
        <dbReference type="EMBL" id="CQR71696.1"/>
    </source>
</evidence>
<proteinExistence type="predicted"/>
<keyword evidence="1" id="KW-0472">Membrane</keyword>
<dbReference type="Proteomes" id="UP000049855">
    <property type="component" value="Unassembled WGS sequence"/>
</dbReference>
<sequence length="46" mass="4959">MLKTIGLRLFCFFFEGNIAEGQIGINLVNLSIAVALFAVGFIVGKI</sequence>
<feature type="transmembrane region" description="Helical" evidence="1">
    <location>
        <begin position="23"/>
        <end position="43"/>
    </location>
</feature>
<keyword evidence="3" id="KW-1185">Reference proteome</keyword>
<keyword evidence="1" id="KW-1133">Transmembrane helix</keyword>
<name>A0A0U1KWJ0_9FIRM</name>
<keyword evidence="1" id="KW-0812">Transmembrane</keyword>
<protein>
    <submittedName>
        <fullName evidence="2">Uncharacterized protein</fullName>
    </submittedName>
</protein>
<evidence type="ECO:0000313" key="3">
    <source>
        <dbReference type="Proteomes" id="UP000049855"/>
    </source>
</evidence>
<evidence type="ECO:0000256" key="1">
    <source>
        <dbReference type="SAM" id="Phobius"/>
    </source>
</evidence>
<accession>A0A0U1KWJ0</accession>
<dbReference type="EMBL" id="CTRP01000005">
    <property type="protein sequence ID" value="CQR71696.1"/>
    <property type="molecule type" value="Genomic_DNA"/>
</dbReference>
<dbReference type="RefSeq" id="WP_021168784.1">
    <property type="nucleotide sequence ID" value="NZ_CTRP01000005.1"/>
</dbReference>
<gene>
    <name evidence="2" type="ORF">SpAn4DRAFT_3562</name>
</gene>